<reference evidence="1" key="1">
    <citation type="submission" date="2020-05" db="EMBL/GenBank/DDBJ databases">
        <title>Mycena genomes resolve the evolution of fungal bioluminescence.</title>
        <authorList>
            <person name="Tsai I.J."/>
        </authorList>
    </citation>
    <scope>NUCLEOTIDE SEQUENCE</scope>
    <source>
        <strain evidence="1">160909Yilan</strain>
    </source>
</reference>
<dbReference type="EMBL" id="JACAZH010000004">
    <property type="protein sequence ID" value="KAF7371220.1"/>
    <property type="molecule type" value="Genomic_DNA"/>
</dbReference>
<organism evidence="1 2">
    <name type="scientific">Mycena sanguinolenta</name>
    <dbReference type="NCBI Taxonomy" id="230812"/>
    <lineage>
        <taxon>Eukaryota</taxon>
        <taxon>Fungi</taxon>
        <taxon>Dikarya</taxon>
        <taxon>Basidiomycota</taxon>
        <taxon>Agaricomycotina</taxon>
        <taxon>Agaricomycetes</taxon>
        <taxon>Agaricomycetidae</taxon>
        <taxon>Agaricales</taxon>
        <taxon>Marasmiineae</taxon>
        <taxon>Mycenaceae</taxon>
        <taxon>Mycena</taxon>
    </lineage>
</organism>
<keyword evidence="2" id="KW-1185">Reference proteome</keyword>
<protein>
    <submittedName>
        <fullName evidence="1">Uncharacterized protein</fullName>
    </submittedName>
</protein>
<evidence type="ECO:0000313" key="1">
    <source>
        <dbReference type="EMBL" id="KAF7371220.1"/>
    </source>
</evidence>
<accession>A0A8H6Z248</accession>
<gene>
    <name evidence="1" type="ORF">MSAN_00757700</name>
</gene>
<evidence type="ECO:0000313" key="2">
    <source>
        <dbReference type="Proteomes" id="UP000623467"/>
    </source>
</evidence>
<proteinExistence type="predicted"/>
<dbReference type="Proteomes" id="UP000623467">
    <property type="component" value="Unassembled WGS sequence"/>
</dbReference>
<sequence>MGRSEVCTSRTAATRSSLRTAVFKGRSAPNSLLFPSVQGRSFNMESFLPSTRGEVLWYLRRDLRPLGFGSSTTTCSPTSCAVPLLQLSVPRIPTAHADGNECGDRLHHVTICHPREPPTTSRLILVVTYSPLQRRCVGTVHYEEWFLSLLRLPVSGKKRAISVLSRAILRHDVARRASCVGSWKQSMEGSRTLRPSPAITAKPHLHHVHRLCYPFIGERSVHLNGGEEYFTPEPVAPPSFVRHLATSPLI</sequence>
<dbReference type="AlphaFoldDB" id="A0A8H6Z248"/>
<name>A0A8H6Z248_9AGAR</name>
<comment type="caution">
    <text evidence="1">The sequence shown here is derived from an EMBL/GenBank/DDBJ whole genome shotgun (WGS) entry which is preliminary data.</text>
</comment>